<protein>
    <submittedName>
        <fullName evidence="11">Protein GLUTAMINE DUMPER 6-like</fullName>
    </submittedName>
</protein>
<evidence type="ECO:0000256" key="7">
    <source>
        <dbReference type="ARBA" id="ARBA00023136"/>
    </source>
</evidence>
<dbReference type="PANTHER" id="PTHR33228:SF80">
    <property type="entry name" value="PROTEIN, PUTATIVE-RELATED"/>
    <property type="match status" value="1"/>
</dbReference>
<dbReference type="RefSeq" id="XP_022998640.1">
    <property type="nucleotide sequence ID" value="XM_023142872.1"/>
</dbReference>
<comment type="similarity">
    <text evidence="2">Belongs to the GLUTAMINE DUMPER 1 (TC 9.B.60) family.</text>
</comment>
<keyword evidence="6 9" id="KW-1133">Transmembrane helix</keyword>
<feature type="region of interest" description="Disordered" evidence="8">
    <location>
        <begin position="111"/>
        <end position="130"/>
    </location>
</feature>
<evidence type="ECO:0000313" key="11">
    <source>
        <dbReference type="RefSeq" id="XP_022998640.1"/>
    </source>
</evidence>
<dbReference type="AlphaFoldDB" id="A0A6J1KD18"/>
<dbReference type="GO" id="GO:0006865">
    <property type="term" value="P:amino acid transport"/>
    <property type="evidence" value="ECO:0007669"/>
    <property type="project" value="UniProtKB-KW"/>
</dbReference>
<reference evidence="11" key="1">
    <citation type="submission" date="2025-08" db="UniProtKB">
        <authorList>
            <consortium name="RefSeq"/>
        </authorList>
    </citation>
    <scope>IDENTIFICATION</scope>
    <source>
        <tissue evidence="11">Young leaves</tissue>
    </source>
</reference>
<keyword evidence="7 9" id="KW-0472">Membrane</keyword>
<dbReference type="InterPro" id="IPR040359">
    <property type="entry name" value="GDU"/>
</dbReference>
<evidence type="ECO:0000256" key="8">
    <source>
        <dbReference type="SAM" id="MobiDB-lite"/>
    </source>
</evidence>
<dbReference type="PANTHER" id="PTHR33228">
    <property type="entry name" value="PROTEIN GLUTAMINE DUMPER 4-RELATED"/>
    <property type="match status" value="1"/>
</dbReference>
<dbReference type="GeneID" id="111493228"/>
<evidence type="ECO:0000256" key="9">
    <source>
        <dbReference type="SAM" id="Phobius"/>
    </source>
</evidence>
<dbReference type="OrthoDB" id="770444at2759"/>
<evidence type="ECO:0000256" key="5">
    <source>
        <dbReference type="ARBA" id="ARBA00022970"/>
    </source>
</evidence>
<organism evidence="10 11">
    <name type="scientific">Cucurbita maxima</name>
    <name type="common">Pumpkin</name>
    <name type="synonym">Winter squash</name>
    <dbReference type="NCBI Taxonomy" id="3661"/>
    <lineage>
        <taxon>Eukaryota</taxon>
        <taxon>Viridiplantae</taxon>
        <taxon>Streptophyta</taxon>
        <taxon>Embryophyta</taxon>
        <taxon>Tracheophyta</taxon>
        <taxon>Spermatophyta</taxon>
        <taxon>Magnoliopsida</taxon>
        <taxon>eudicotyledons</taxon>
        <taxon>Gunneridae</taxon>
        <taxon>Pentapetalae</taxon>
        <taxon>rosids</taxon>
        <taxon>fabids</taxon>
        <taxon>Cucurbitales</taxon>
        <taxon>Cucurbitaceae</taxon>
        <taxon>Cucurbiteae</taxon>
        <taxon>Cucurbita</taxon>
    </lineage>
</organism>
<sequence>MRRLATEAARPPAAAKLHLWNSPIPYLFGGLFLTMLLIAVALIILACSFRKRFFTGHSSPGSQKDPPVAGSSTMELVMEPKILVVMAGDYTPMFLATPVAAGVGDVPRRCSCSASQQDDKQNHSAAWNFH</sequence>
<accession>A0A6J1KD18</accession>
<evidence type="ECO:0000313" key="10">
    <source>
        <dbReference type="Proteomes" id="UP000504608"/>
    </source>
</evidence>
<keyword evidence="5" id="KW-0029">Amino-acid transport</keyword>
<evidence type="ECO:0000256" key="4">
    <source>
        <dbReference type="ARBA" id="ARBA00022692"/>
    </source>
</evidence>
<proteinExistence type="inferred from homology"/>
<gene>
    <name evidence="11" type="primary">LOC111493228</name>
</gene>
<evidence type="ECO:0000256" key="6">
    <source>
        <dbReference type="ARBA" id="ARBA00022989"/>
    </source>
</evidence>
<dbReference type="KEGG" id="cmax:111493228"/>
<dbReference type="Proteomes" id="UP000504608">
    <property type="component" value="Unplaced"/>
</dbReference>
<evidence type="ECO:0000256" key="3">
    <source>
        <dbReference type="ARBA" id="ARBA00022448"/>
    </source>
</evidence>
<dbReference type="GO" id="GO:0016020">
    <property type="term" value="C:membrane"/>
    <property type="evidence" value="ECO:0007669"/>
    <property type="project" value="UniProtKB-SubCell"/>
</dbReference>
<comment type="subcellular location">
    <subcellularLocation>
        <location evidence="1">Membrane</location>
        <topology evidence="1">Single-pass membrane protein</topology>
    </subcellularLocation>
</comment>
<feature type="transmembrane region" description="Helical" evidence="9">
    <location>
        <begin position="26"/>
        <end position="49"/>
    </location>
</feature>
<evidence type="ECO:0000256" key="2">
    <source>
        <dbReference type="ARBA" id="ARBA00009977"/>
    </source>
</evidence>
<evidence type="ECO:0000256" key="1">
    <source>
        <dbReference type="ARBA" id="ARBA00004167"/>
    </source>
</evidence>
<keyword evidence="4 9" id="KW-0812">Transmembrane</keyword>
<dbReference type="GO" id="GO:0080143">
    <property type="term" value="P:regulation of amino acid export"/>
    <property type="evidence" value="ECO:0007669"/>
    <property type="project" value="InterPro"/>
</dbReference>
<keyword evidence="3" id="KW-0813">Transport</keyword>
<keyword evidence="10" id="KW-1185">Reference proteome</keyword>
<name>A0A6J1KD18_CUCMA</name>